<keyword evidence="4 7" id="KW-0812">Transmembrane</keyword>
<dbReference type="RefSeq" id="WP_213145812.1">
    <property type="nucleotide sequence ID" value="NZ_JAGYPE020000009.1"/>
</dbReference>
<keyword evidence="3" id="KW-0997">Cell inner membrane</keyword>
<dbReference type="EMBL" id="JAGYPE010000006">
    <property type="protein sequence ID" value="MBS4186010.1"/>
    <property type="molecule type" value="Genomic_DNA"/>
</dbReference>
<feature type="transmembrane region" description="Helical" evidence="7">
    <location>
        <begin position="356"/>
        <end position="381"/>
    </location>
</feature>
<accession>A0A942YDS1</accession>
<dbReference type="NCBIfam" id="TIGR00786">
    <property type="entry name" value="dctM"/>
    <property type="match status" value="1"/>
</dbReference>
<feature type="transmembrane region" description="Helical" evidence="7">
    <location>
        <begin position="272"/>
        <end position="294"/>
    </location>
</feature>
<evidence type="ECO:0000256" key="2">
    <source>
        <dbReference type="ARBA" id="ARBA00022475"/>
    </source>
</evidence>
<dbReference type="PIRSF" id="PIRSF006066">
    <property type="entry name" value="HI0050"/>
    <property type="match status" value="1"/>
</dbReference>
<comment type="caution">
    <text evidence="9">The sequence shown here is derived from an EMBL/GenBank/DDBJ whole genome shotgun (WGS) entry which is preliminary data.</text>
</comment>
<feature type="transmembrane region" description="Helical" evidence="7">
    <location>
        <begin position="314"/>
        <end position="344"/>
    </location>
</feature>
<keyword evidence="2" id="KW-1003">Cell membrane</keyword>
<evidence type="ECO:0000256" key="3">
    <source>
        <dbReference type="ARBA" id="ARBA00022519"/>
    </source>
</evidence>
<evidence type="ECO:0000256" key="6">
    <source>
        <dbReference type="ARBA" id="ARBA00023136"/>
    </source>
</evidence>
<evidence type="ECO:0000256" key="7">
    <source>
        <dbReference type="SAM" id="Phobius"/>
    </source>
</evidence>
<feature type="domain" description="TRAP C4-dicarboxylate transport system permease DctM subunit" evidence="8">
    <location>
        <begin position="8"/>
        <end position="417"/>
    </location>
</feature>
<feature type="transmembrane region" description="Helical" evidence="7">
    <location>
        <begin position="7"/>
        <end position="35"/>
    </location>
</feature>
<dbReference type="Pfam" id="PF06808">
    <property type="entry name" value="DctM"/>
    <property type="match status" value="1"/>
</dbReference>
<keyword evidence="6 7" id="KW-0472">Membrane</keyword>
<dbReference type="GO" id="GO:0005886">
    <property type="term" value="C:plasma membrane"/>
    <property type="evidence" value="ECO:0007669"/>
    <property type="project" value="UniProtKB-SubCell"/>
</dbReference>
<evidence type="ECO:0000313" key="11">
    <source>
        <dbReference type="Proteomes" id="UP000677265"/>
    </source>
</evidence>
<dbReference type="EMBL" id="JAGYPE020000009">
    <property type="protein sequence ID" value="MCH6265303.1"/>
    <property type="molecule type" value="Genomic_DNA"/>
</dbReference>
<feature type="transmembrane region" description="Helical" evidence="7">
    <location>
        <begin position="173"/>
        <end position="197"/>
    </location>
</feature>
<proteinExistence type="predicted"/>
<gene>
    <name evidence="10" type="ORF">KHB02_007140</name>
    <name evidence="9" type="ORF">KHB02_31960</name>
</gene>
<keyword evidence="5 7" id="KW-1133">Transmembrane helix</keyword>
<evidence type="ECO:0000313" key="10">
    <source>
        <dbReference type="EMBL" id="MCH6265303.1"/>
    </source>
</evidence>
<dbReference type="PANTHER" id="PTHR33362">
    <property type="entry name" value="SIALIC ACID TRAP TRANSPORTER PERMEASE PROTEIN SIAT-RELATED"/>
    <property type="match status" value="1"/>
</dbReference>
<comment type="subcellular location">
    <subcellularLocation>
        <location evidence="1">Cell inner membrane</location>
        <topology evidence="1">Multi-pass membrane protein</topology>
    </subcellularLocation>
</comment>
<dbReference type="InterPro" id="IPR010656">
    <property type="entry name" value="DctM"/>
</dbReference>
<feature type="transmembrane region" description="Helical" evidence="7">
    <location>
        <begin position="137"/>
        <end position="161"/>
    </location>
</feature>
<feature type="transmembrane region" description="Helical" evidence="7">
    <location>
        <begin position="218"/>
        <end position="236"/>
    </location>
</feature>
<name>A0A942YDS1_9BACI</name>
<feature type="transmembrane region" description="Helical" evidence="7">
    <location>
        <begin position="55"/>
        <end position="72"/>
    </location>
</feature>
<evidence type="ECO:0000256" key="4">
    <source>
        <dbReference type="ARBA" id="ARBA00022692"/>
    </source>
</evidence>
<dbReference type="AlphaFoldDB" id="A0A942YDS1"/>
<feature type="transmembrane region" description="Helical" evidence="7">
    <location>
        <begin position="242"/>
        <end position="260"/>
    </location>
</feature>
<dbReference type="InterPro" id="IPR004681">
    <property type="entry name" value="TRAP_DctM"/>
</dbReference>
<dbReference type="Proteomes" id="UP000677265">
    <property type="component" value="Unassembled WGS sequence"/>
</dbReference>
<feature type="transmembrane region" description="Helical" evidence="7">
    <location>
        <begin position="401"/>
        <end position="421"/>
    </location>
</feature>
<protein>
    <submittedName>
        <fullName evidence="9">TRAP transporter large permease</fullName>
    </submittedName>
</protein>
<keyword evidence="11" id="KW-1185">Reference proteome</keyword>
<evidence type="ECO:0000259" key="8">
    <source>
        <dbReference type="Pfam" id="PF06808"/>
    </source>
</evidence>
<evidence type="ECO:0000313" key="9">
    <source>
        <dbReference type="EMBL" id="MBS4186010.1"/>
    </source>
</evidence>
<organism evidence="9">
    <name type="scientific">Neobacillus citreus</name>
    <dbReference type="NCBI Taxonomy" id="2833578"/>
    <lineage>
        <taxon>Bacteria</taxon>
        <taxon>Bacillati</taxon>
        <taxon>Bacillota</taxon>
        <taxon>Bacilli</taxon>
        <taxon>Bacillales</taxon>
        <taxon>Bacillaceae</taxon>
        <taxon>Neobacillus</taxon>
    </lineage>
</organism>
<evidence type="ECO:0000256" key="5">
    <source>
        <dbReference type="ARBA" id="ARBA00022989"/>
    </source>
</evidence>
<sequence length="425" mass="45380">MSVIILTILLLVLILVGMPIGFVLLIIGSVGVWFVSGWDALMGIMGTTAYRSVNGFSYTTIPMFILMANFISKSRIAEDLFDCVLKWIGHKPGGVGVTTVFSSAAFGTLSGSSIAATSIMSKVAVPQMIKSKYSDSFSAGLVASSSGTLAALIPPSVPLIVYAIQTETSIGKLLISGIIPGLLLAFLLCIVVVAAAIKNKSVIPKSSWRERFQSLKHIWPILLLILAVIIAIYAGIGTSTEAAAFGAFGALVIGLLIRRLNFKAILDALIETVQQTCMIFVILVGATLFSYFVAFSRLGNSLISYIESTSIPALGVLVLIVLMYLILGLFLDLFGSMLLTLPLVFPLITDLGYDPLWFGILVVLLLEIGLVTPPVGINLYITSQQSGISVNKVLKGSVPFIGVLLLTVILIIIFPEIVLYLPSKM</sequence>
<dbReference type="GO" id="GO:0022857">
    <property type="term" value="F:transmembrane transporter activity"/>
    <property type="evidence" value="ECO:0007669"/>
    <property type="project" value="TreeGrafter"/>
</dbReference>
<reference evidence="9" key="1">
    <citation type="submission" date="2021-05" db="EMBL/GenBank/DDBJ databases">
        <title>Novel Bacillus species.</title>
        <authorList>
            <person name="Liu G."/>
        </authorList>
    </citation>
    <scope>NUCLEOTIDE SEQUENCE</scope>
    <source>
        <strain evidence="9 11">FJAT-50051</strain>
    </source>
</reference>
<dbReference type="PANTHER" id="PTHR33362:SF5">
    <property type="entry name" value="C4-DICARBOXYLATE TRAP TRANSPORTER LARGE PERMEASE PROTEIN DCTM"/>
    <property type="match status" value="1"/>
</dbReference>
<evidence type="ECO:0000256" key="1">
    <source>
        <dbReference type="ARBA" id="ARBA00004429"/>
    </source>
</evidence>